<dbReference type="SMART" id="SM00256">
    <property type="entry name" value="FBOX"/>
    <property type="match status" value="1"/>
</dbReference>
<dbReference type="EMBL" id="JAVHNS010000003">
    <property type="protein sequence ID" value="KAK6360207.1"/>
    <property type="molecule type" value="Genomic_DNA"/>
</dbReference>
<dbReference type="Pfam" id="PF00646">
    <property type="entry name" value="F-box"/>
    <property type="match status" value="1"/>
</dbReference>
<dbReference type="PROSITE" id="PS50181">
    <property type="entry name" value="FBOX"/>
    <property type="match status" value="1"/>
</dbReference>
<dbReference type="AlphaFoldDB" id="A0AAV9VE12"/>
<dbReference type="InterPro" id="IPR036047">
    <property type="entry name" value="F-box-like_dom_sf"/>
</dbReference>
<dbReference type="Proteomes" id="UP001373714">
    <property type="component" value="Unassembled WGS sequence"/>
</dbReference>
<dbReference type="SUPFAM" id="SSF81383">
    <property type="entry name" value="F-box domain"/>
    <property type="match status" value="1"/>
</dbReference>
<evidence type="ECO:0000259" key="1">
    <source>
        <dbReference type="PROSITE" id="PS50181"/>
    </source>
</evidence>
<proteinExistence type="predicted"/>
<dbReference type="InterPro" id="IPR001810">
    <property type="entry name" value="F-box_dom"/>
</dbReference>
<protein>
    <recommendedName>
        <fullName evidence="1">F-box domain-containing protein</fullName>
    </recommendedName>
</protein>
<comment type="caution">
    <text evidence="2">The sequence shown here is derived from an EMBL/GenBank/DDBJ whole genome shotgun (WGS) entry which is preliminary data.</text>
</comment>
<keyword evidence="3" id="KW-1185">Reference proteome</keyword>
<organism evidence="2 3">
    <name type="scientific">Orbilia blumenaviensis</name>
    <dbReference type="NCBI Taxonomy" id="1796055"/>
    <lineage>
        <taxon>Eukaryota</taxon>
        <taxon>Fungi</taxon>
        <taxon>Dikarya</taxon>
        <taxon>Ascomycota</taxon>
        <taxon>Pezizomycotina</taxon>
        <taxon>Orbiliomycetes</taxon>
        <taxon>Orbiliales</taxon>
        <taxon>Orbiliaceae</taxon>
        <taxon>Orbilia</taxon>
    </lineage>
</organism>
<dbReference type="CDD" id="cd09917">
    <property type="entry name" value="F-box_SF"/>
    <property type="match status" value="1"/>
</dbReference>
<name>A0AAV9VE12_9PEZI</name>
<evidence type="ECO:0000313" key="3">
    <source>
        <dbReference type="Proteomes" id="UP001373714"/>
    </source>
</evidence>
<accession>A0AAV9VE12</accession>
<gene>
    <name evidence="2" type="ORF">TWF730_006357</name>
</gene>
<evidence type="ECO:0000313" key="2">
    <source>
        <dbReference type="EMBL" id="KAK6360207.1"/>
    </source>
</evidence>
<reference evidence="2 3" key="1">
    <citation type="submission" date="2019-10" db="EMBL/GenBank/DDBJ databases">
        <authorList>
            <person name="Palmer J.M."/>
        </authorList>
    </citation>
    <scope>NUCLEOTIDE SEQUENCE [LARGE SCALE GENOMIC DNA]</scope>
    <source>
        <strain evidence="2 3">TWF730</strain>
    </source>
</reference>
<sequence length="386" mass="43960">MSLPPEIWLSVVSELPRTDLASFSLCCKAFRNLAVPILFRSIKLCDDSIAGFKAGGTLADMASYVRHLTFEGIDIEVTETVRWAQRCFEDLSQFPNITSIRINIAIIFELKVSLFGFIFRKLSCYQWYETLKKLDYEFQYLSPEEYSKSTPSAGSCVASTVNSIFRVPKDSPKAARIWNNPEMFDFWDYGVFIAPAFPPALEEVIIKVPGYLSSIGVGRKGRGPFCPSETLSTCANTLRKVDICISNMEFKPLNYHPPPQCPNVTVLTVYTRFKFIPTCLEELAARFPNVEFLDLGSGECLPISAYAECRGFEKVKEMRAPWPTRNQWDTQPLEEDEIMKGGLAQFWGLADPPTKLKRFEITRIAQRCKPKRVEEVVIKFVRRDRA</sequence>
<dbReference type="Gene3D" id="1.20.1280.50">
    <property type="match status" value="1"/>
</dbReference>
<feature type="domain" description="F-box" evidence="1">
    <location>
        <begin position="1"/>
        <end position="42"/>
    </location>
</feature>